<dbReference type="InterPro" id="IPR048273">
    <property type="entry name" value="Luciferase"/>
</dbReference>
<feature type="domain" description="Luciferase" evidence="2">
    <location>
        <begin position="172"/>
        <end position="244"/>
    </location>
</feature>
<keyword evidence="1" id="KW-0472">Membrane</keyword>
<evidence type="ECO:0000256" key="1">
    <source>
        <dbReference type="SAM" id="Phobius"/>
    </source>
</evidence>
<accession>A0ABR1LN99</accession>
<dbReference type="EMBL" id="JBBPDW010000040">
    <property type="protein sequence ID" value="KAK7535425.1"/>
    <property type="molecule type" value="Genomic_DNA"/>
</dbReference>
<keyword evidence="1" id="KW-0812">Transmembrane</keyword>
<name>A0ABR1LN99_9PEZI</name>
<comment type="caution">
    <text evidence="3">The sequence shown here is derived from an EMBL/GenBank/DDBJ whole genome shotgun (WGS) entry which is preliminary data.</text>
</comment>
<reference evidence="3 4" key="1">
    <citation type="submission" date="2024-04" db="EMBL/GenBank/DDBJ databases">
        <title>Phyllosticta paracitricarpa is synonymous to the EU quarantine fungus P. citricarpa based on phylogenomic analyses.</title>
        <authorList>
            <consortium name="Lawrence Berkeley National Laboratory"/>
            <person name="Van Ingen-Buijs V.A."/>
            <person name="Van Westerhoven A.C."/>
            <person name="Haridas S."/>
            <person name="Skiadas P."/>
            <person name="Martin F."/>
            <person name="Groenewald J.Z."/>
            <person name="Crous P.W."/>
            <person name="Seidl M.F."/>
        </authorList>
    </citation>
    <scope>NUCLEOTIDE SEQUENCE [LARGE SCALE GENOMIC DNA]</scope>
    <source>
        <strain evidence="3 4">CBS 122670</strain>
    </source>
</reference>
<organism evidence="3 4">
    <name type="scientific">Phyllosticta citricarpa</name>
    <dbReference type="NCBI Taxonomy" id="55181"/>
    <lineage>
        <taxon>Eukaryota</taxon>
        <taxon>Fungi</taxon>
        <taxon>Dikarya</taxon>
        <taxon>Ascomycota</taxon>
        <taxon>Pezizomycotina</taxon>
        <taxon>Dothideomycetes</taxon>
        <taxon>Dothideomycetes incertae sedis</taxon>
        <taxon>Botryosphaeriales</taxon>
        <taxon>Phyllostictaceae</taxon>
        <taxon>Phyllosticta</taxon>
    </lineage>
</organism>
<protein>
    <recommendedName>
        <fullName evidence="2">Luciferase domain-containing protein</fullName>
    </recommendedName>
</protein>
<feature type="transmembrane region" description="Helical" evidence="1">
    <location>
        <begin position="20"/>
        <end position="39"/>
    </location>
</feature>
<sequence>MGAFGDTLLPLPFTSSTTMLLLPLISLLLITPFLIYTTYLDYRAFLALGAGGTPHNFGGYLRIKLLSLFRLPNPREPAPLPPDLRPTGYLDGAKLPPRRGPRPEVRGIAPHRQVSDKMGASEGSGIIFDSMLARLRRMAGSEAGNGLVEGTSCFEKHGTGLFSTRPLTPTCRGEVCHIHASDGSLHLTLYPGDAKVVIERGWGERHPLARGGWLTRFVPQHFLMVYAPRDEAEMDVVERIVKASVWWVSGVSVGETSVDGRARSEADDRAVGVARQQESRRDDVAKQMDGFCLGCRRKMDGESYSSFGS</sequence>
<evidence type="ECO:0000313" key="3">
    <source>
        <dbReference type="EMBL" id="KAK7535425.1"/>
    </source>
</evidence>
<evidence type="ECO:0000313" key="4">
    <source>
        <dbReference type="Proteomes" id="UP001365128"/>
    </source>
</evidence>
<keyword evidence="1" id="KW-1133">Transmembrane helix</keyword>
<dbReference type="PANTHER" id="PTHR38695:SF1">
    <property type="entry name" value="AMINO ACID PERMEASE_ SLC12A DOMAIN-CONTAINING PROTEIN"/>
    <property type="match status" value="1"/>
</dbReference>
<dbReference type="PANTHER" id="PTHR38695">
    <property type="entry name" value="AMINO ACID PERMEASE_ SLC12A DOMAIN-CONTAINING PROTEIN"/>
    <property type="match status" value="1"/>
</dbReference>
<dbReference type="Pfam" id="PF17648">
    <property type="entry name" value="Luciferase"/>
    <property type="match status" value="1"/>
</dbReference>
<dbReference type="InterPro" id="IPR040841">
    <property type="entry name" value="Luciferase_dom"/>
</dbReference>
<evidence type="ECO:0000259" key="2">
    <source>
        <dbReference type="Pfam" id="PF17648"/>
    </source>
</evidence>
<gene>
    <name evidence="3" type="ORF">IWX46DRAFT_532227</name>
</gene>
<keyword evidence="4" id="KW-1185">Reference proteome</keyword>
<proteinExistence type="predicted"/>
<dbReference type="Proteomes" id="UP001365128">
    <property type="component" value="Unassembled WGS sequence"/>
</dbReference>